<dbReference type="EnsemblProtists" id="EKX51648">
    <property type="protein sequence ID" value="EKX51648"/>
    <property type="gene ID" value="GUITHDRAFT_134538"/>
</dbReference>
<dbReference type="AlphaFoldDB" id="L1JU81"/>
<gene>
    <name evidence="2" type="ORF">GUITHDRAFT_134538</name>
</gene>
<evidence type="ECO:0000313" key="4">
    <source>
        <dbReference type="Proteomes" id="UP000011087"/>
    </source>
</evidence>
<reference evidence="4" key="2">
    <citation type="submission" date="2012-11" db="EMBL/GenBank/DDBJ databases">
        <authorList>
            <person name="Kuo A."/>
            <person name="Curtis B.A."/>
            <person name="Tanifuji G."/>
            <person name="Burki F."/>
            <person name="Gruber A."/>
            <person name="Irimia M."/>
            <person name="Maruyama S."/>
            <person name="Arias M.C."/>
            <person name="Ball S.G."/>
            <person name="Gile G.H."/>
            <person name="Hirakawa Y."/>
            <person name="Hopkins J.F."/>
            <person name="Rensing S.A."/>
            <person name="Schmutz J."/>
            <person name="Symeonidi A."/>
            <person name="Elias M."/>
            <person name="Eveleigh R.J."/>
            <person name="Herman E.K."/>
            <person name="Klute M.J."/>
            <person name="Nakayama T."/>
            <person name="Obornik M."/>
            <person name="Reyes-Prieto A."/>
            <person name="Armbrust E.V."/>
            <person name="Aves S.J."/>
            <person name="Beiko R.G."/>
            <person name="Coutinho P."/>
            <person name="Dacks J.B."/>
            <person name="Durnford D.G."/>
            <person name="Fast N.M."/>
            <person name="Green B.R."/>
            <person name="Grisdale C."/>
            <person name="Hempe F."/>
            <person name="Henrissat B."/>
            <person name="Hoppner M.P."/>
            <person name="Ishida K.-I."/>
            <person name="Kim E."/>
            <person name="Koreny L."/>
            <person name="Kroth P.G."/>
            <person name="Liu Y."/>
            <person name="Malik S.-B."/>
            <person name="Maier U.G."/>
            <person name="McRose D."/>
            <person name="Mock T."/>
            <person name="Neilson J.A."/>
            <person name="Onodera N.T."/>
            <person name="Poole A.M."/>
            <person name="Pritham E.J."/>
            <person name="Richards T.A."/>
            <person name="Rocap G."/>
            <person name="Roy S.W."/>
            <person name="Sarai C."/>
            <person name="Schaack S."/>
            <person name="Shirato S."/>
            <person name="Slamovits C.H."/>
            <person name="Spencer D.F."/>
            <person name="Suzuki S."/>
            <person name="Worden A.Z."/>
            <person name="Zauner S."/>
            <person name="Barry K."/>
            <person name="Bell C."/>
            <person name="Bharti A.K."/>
            <person name="Crow J.A."/>
            <person name="Grimwood J."/>
            <person name="Kramer R."/>
            <person name="Lindquist E."/>
            <person name="Lucas S."/>
            <person name="Salamov A."/>
            <person name="McFadden G.I."/>
            <person name="Lane C.E."/>
            <person name="Keeling P.J."/>
            <person name="Gray M.W."/>
            <person name="Grigoriev I.V."/>
            <person name="Archibald J.M."/>
        </authorList>
    </citation>
    <scope>NUCLEOTIDE SEQUENCE</scope>
    <source>
        <strain evidence="4">CCMP2712</strain>
    </source>
</reference>
<dbReference type="HOGENOM" id="CLU_498257_0_0_1"/>
<feature type="region of interest" description="Disordered" evidence="1">
    <location>
        <begin position="1"/>
        <end position="24"/>
    </location>
</feature>
<dbReference type="EMBL" id="JH992975">
    <property type="protein sequence ID" value="EKX51648.1"/>
    <property type="molecule type" value="Genomic_DNA"/>
</dbReference>
<feature type="region of interest" description="Disordered" evidence="1">
    <location>
        <begin position="362"/>
        <end position="389"/>
    </location>
</feature>
<protein>
    <submittedName>
        <fullName evidence="2 3">Uncharacterized protein</fullName>
    </submittedName>
</protein>
<feature type="region of interest" description="Disordered" evidence="1">
    <location>
        <begin position="204"/>
        <end position="242"/>
    </location>
</feature>
<proteinExistence type="predicted"/>
<dbReference type="KEGG" id="gtt:GUITHDRAFT_134538"/>
<evidence type="ECO:0000313" key="2">
    <source>
        <dbReference type="EMBL" id="EKX51648.1"/>
    </source>
</evidence>
<feature type="compositionally biased region" description="Acidic residues" evidence="1">
    <location>
        <begin position="378"/>
        <end position="387"/>
    </location>
</feature>
<organism evidence="2">
    <name type="scientific">Guillardia theta (strain CCMP2712)</name>
    <name type="common">Cryptophyte</name>
    <dbReference type="NCBI Taxonomy" id="905079"/>
    <lineage>
        <taxon>Eukaryota</taxon>
        <taxon>Cryptophyceae</taxon>
        <taxon>Pyrenomonadales</taxon>
        <taxon>Geminigeraceae</taxon>
        <taxon>Guillardia</taxon>
    </lineage>
</organism>
<dbReference type="PaxDb" id="55529-EKX51648"/>
<feature type="region of interest" description="Disordered" evidence="1">
    <location>
        <begin position="470"/>
        <end position="512"/>
    </location>
</feature>
<feature type="region of interest" description="Disordered" evidence="1">
    <location>
        <begin position="41"/>
        <end position="64"/>
    </location>
</feature>
<feature type="compositionally biased region" description="Basic and acidic residues" evidence="1">
    <location>
        <begin position="483"/>
        <end position="500"/>
    </location>
</feature>
<feature type="compositionally biased region" description="Polar residues" evidence="1">
    <location>
        <begin position="211"/>
        <end position="226"/>
    </location>
</feature>
<feature type="compositionally biased region" description="Basic and acidic residues" evidence="1">
    <location>
        <begin position="45"/>
        <end position="64"/>
    </location>
</feature>
<dbReference type="Proteomes" id="UP000011087">
    <property type="component" value="Unassembled WGS sequence"/>
</dbReference>
<feature type="compositionally biased region" description="Basic and acidic residues" evidence="1">
    <location>
        <begin position="1"/>
        <end position="10"/>
    </location>
</feature>
<feature type="region of interest" description="Disordered" evidence="1">
    <location>
        <begin position="258"/>
        <end position="347"/>
    </location>
</feature>
<evidence type="ECO:0000313" key="3">
    <source>
        <dbReference type="EnsemblProtists" id="EKX51648"/>
    </source>
</evidence>
<feature type="compositionally biased region" description="Basic and acidic residues" evidence="1">
    <location>
        <begin position="298"/>
        <end position="310"/>
    </location>
</feature>
<dbReference type="GeneID" id="17308332"/>
<name>L1JU81_GUITC</name>
<reference evidence="2 4" key="1">
    <citation type="journal article" date="2012" name="Nature">
        <title>Algal genomes reveal evolutionary mosaicism and the fate of nucleomorphs.</title>
        <authorList>
            <consortium name="DOE Joint Genome Institute"/>
            <person name="Curtis B.A."/>
            <person name="Tanifuji G."/>
            <person name="Burki F."/>
            <person name="Gruber A."/>
            <person name="Irimia M."/>
            <person name="Maruyama S."/>
            <person name="Arias M.C."/>
            <person name="Ball S.G."/>
            <person name="Gile G.H."/>
            <person name="Hirakawa Y."/>
            <person name="Hopkins J.F."/>
            <person name="Kuo A."/>
            <person name="Rensing S.A."/>
            <person name="Schmutz J."/>
            <person name="Symeonidi A."/>
            <person name="Elias M."/>
            <person name="Eveleigh R.J."/>
            <person name="Herman E.K."/>
            <person name="Klute M.J."/>
            <person name="Nakayama T."/>
            <person name="Obornik M."/>
            <person name="Reyes-Prieto A."/>
            <person name="Armbrust E.V."/>
            <person name="Aves S.J."/>
            <person name="Beiko R.G."/>
            <person name="Coutinho P."/>
            <person name="Dacks J.B."/>
            <person name="Durnford D.G."/>
            <person name="Fast N.M."/>
            <person name="Green B.R."/>
            <person name="Grisdale C.J."/>
            <person name="Hempel F."/>
            <person name="Henrissat B."/>
            <person name="Hoppner M.P."/>
            <person name="Ishida K."/>
            <person name="Kim E."/>
            <person name="Koreny L."/>
            <person name="Kroth P.G."/>
            <person name="Liu Y."/>
            <person name="Malik S.B."/>
            <person name="Maier U.G."/>
            <person name="McRose D."/>
            <person name="Mock T."/>
            <person name="Neilson J.A."/>
            <person name="Onodera N.T."/>
            <person name="Poole A.M."/>
            <person name="Pritham E.J."/>
            <person name="Richards T.A."/>
            <person name="Rocap G."/>
            <person name="Roy S.W."/>
            <person name="Sarai C."/>
            <person name="Schaack S."/>
            <person name="Shirato S."/>
            <person name="Slamovits C.H."/>
            <person name="Spencer D.F."/>
            <person name="Suzuki S."/>
            <person name="Worden A.Z."/>
            <person name="Zauner S."/>
            <person name="Barry K."/>
            <person name="Bell C."/>
            <person name="Bharti A.K."/>
            <person name="Crow J.A."/>
            <person name="Grimwood J."/>
            <person name="Kramer R."/>
            <person name="Lindquist E."/>
            <person name="Lucas S."/>
            <person name="Salamov A."/>
            <person name="McFadden G.I."/>
            <person name="Lane C.E."/>
            <person name="Keeling P.J."/>
            <person name="Gray M.W."/>
            <person name="Grigoriev I.V."/>
            <person name="Archibald J.M."/>
        </authorList>
    </citation>
    <scope>NUCLEOTIDE SEQUENCE</scope>
    <source>
        <strain evidence="2 4">CCMP2712</strain>
    </source>
</reference>
<dbReference type="RefSeq" id="XP_005838628.1">
    <property type="nucleotide sequence ID" value="XM_005838571.1"/>
</dbReference>
<sequence>MTREFEERSKAYNGNTDALMADLEGHRQALRDQREEQYKSIEAARLARERERDQVKPKEEEEETLKEGVRLPHLWETTEVPRHKNLLDVIRQQFGSKGGREQTYVNNTGSGRSEASLSADEAFRLLRKRQDISGLRVDNTTTQQVDRQQVECEESHSSGAQTCQLCCEEKIDNQNSSFCSCGYTLALTAMVRHATSAEYLPIKQDPGKLSSVDSPHQPLTWNSIETISRPEDPVARPRGRIGGASSDDLIALSTQLLASLPSRVQPPKTSNRSCDPTEGEAISQVQPPHPPTGFQRPNRSDNGGEKEEVSRNLPRNPPPPLDVAGDQRNASGGIESGTTGREEVNEAACRKSVAERLLGFTDAKRQGGGKEFNPETVGEVEGDEEMDGETRHKRELLRKHLNTDPGFILPELKGFPCRAEVLKMRRTELLDVVYTWPTILDLKSVHMISTSNLKDRILTFLGEKARQFLQPESKRVSPSRTDVQARRDGGSDKRGKEPVKEPTPPEVQAPCDLTSLPTASLFDMGGLQKGAKAKKGRALLQDLWDKD</sequence>
<accession>L1JU81</accession>
<reference evidence="3" key="3">
    <citation type="submission" date="2015-06" db="UniProtKB">
        <authorList>
            <consortium name="EnsemblProtists"/>
        </authorList>
    </citation>
    <scope>IDENTIFICATION</scope>
</reference>
<evidence type="ECO:0000256" key="1">
    <source>
        <dbReference type="SAM" id="MobiDB-lite"/>
    </source>
</evidence>
<keyword evidence="4" id="KW-1185">Reference proteome</keyword>